<dbReference type="InterPro" id="IPR050072">
    <property type="entry name" value="Peptidase_M20A"/>
</dbReference>
<dbReference type="Proteomes" id="UP001524587">
    <property type="component" value="Unassembled WGS sequence"/>
</dbReference>
<organism evidence="6 7">
    <name type="scientific">Endosaccharibacter trunci</name>
    <dbReference type="NCBI Taxonomy" id="2812733"/>
    <lineage>
        <taxon>Bacteria</taxon>
        <taxon>Pseudomonadati</taxon>
        <taxon>Pseudomonadota</taxon>
        <taxon>Alphaproteobacteria</taxon>
        <taxon>Acetobacterales</taxon>
        <taxon>Acetobacteraceae</taxon>
        <taxon>Endosaccharibacter</taxon>
    </lineage>
</organism>
<dbReference type="PROSITE" id="PS00758">
    <property type="entry name" value="ARGE_DAPE_CPG2_1"/>
    <property type="match status" value="1"/>
</dbReference>
<keyword evidence="7" id="KW-1185">Reference proteome</keyword>
<dbReference type="PANTHER" id="PTHR43808">
    <property type="entry name" value="ACETYLORNITHINE DEACETYLASE"/>
    <property type="match status" value="1"/>
</dbReference>
<dbReference type="InterPro" id="IPR002933">
    <property type="entry name" value="Peptidase_M20"/>
</dbReference>
<protein>
    <submittedName>
        <fullName evidence="6">M20/M25/M40 family metallo-hydrolase</fullName>
    </submittedName>
</protein>
<dbReference type="SUPFAM" id="SSF55031">
    <property type="entry name" value="Bacterial exopeptidase dimerisation domain"/>
    <property type="match status" value="1"/>
</dbReference>
<keyword evidence="4" id="KW-0862">Zinc</keyword>
<dbReference type="Pfam" id="PF07687">
    <property type="entry name" value="M20_dimer"/>
    <property type="match status" value="1"/>
</dbReference>
<dbReference type="SUPFAM" id="SSF53187">
    <property type="entry name" value="Zn-dependent exopeptidases"/>
    <property type="match status" value="1"/>
</dbReference>
<comment type="caution">
    <text evidence="6">The sequence shown here is derived from an EMBL/GenBank/DDBJ whole genome shotgun (WGS) entry which is preliminary data.</text>
</comment>
<evidence type="ECO:0000259" key="5">
    <source>
        <dbReference type="Pfam" id="PF07687"/>
    </source>
</evidence>
<dbReference type="EMBL" id="JAMSKV010000023">
    <property type="protein sequence ID" value="MCQ8280102.1"/>
    <property type="molecule type" value="Genomic_DNA"/>
</dbReference>
<dbReference type="InterPro" id="IPR001261">
    <property type="entry name" value="ArgE/DapE_CS"/>
</dbReference>
<dbReference type="InterPro" id="IPR011650">
    <property type="entry name" value="Peptidase_M20_dimer"/>
</dbReference>
<dbReference type="RefSeq" id="WP_422865589.1">
    <property type="nucleotide sequence ID" value="NZ_JAMSKV010000023.1"/>
</dbReference>
<proteinExistence type="predicted"/>
<evidence type="ECO:0000256" key="2">
    <source>
        <dbReference type="ARBA" id="ARBA00022723"/>
    </source>
</evidence>
<keyword evidence="3" id="KW-0378">Hydrolase</keyword>
<sequence length="424" mass="45048">MLQRNDSIPRDAVSARIGERVRHDFVPLQLPFLAALVRMPSDNPTGDCAPHAALTADALEQIGFSVERHAVPGERVAAAGMRSVTNLVVRRRFGSGGPVVALNAHGDVVPPGEGWTVDPYGAIVRDGVMYGRGVAVSKSDISTYAFALRALERCGGSLNGTVELHITYDEECGGLLGPGWLLSEGLTRPDVVISAGFTYAVMVAHNGCLHLEVEVAGRSAHAAWPETGDDALEAANAAMTALYSERRRYAGTRSEIAGIGQPNLVIGTVEGGTSVNVVPDRVRFRLDRRLLPFEDPDAAESRLRSVIADAVADYPGRSATVRRILLARPLTPSPAQRPVVEALRRHASRILGEPVPESGMPLFTDARLYSEAGCATVLYGAGPRVLEDANGHRADERLVLADLERATEVVACALADLLAAAPAP</sequence>
<accession>A0ABT1WB45</accession>
<reference evidence="6 7" key="1">
    <citation type="submission" date="2022-06" db="EMBL/GenBank/DDBJ databases">
        <title>Endosaccharibacter gen. nov., sp. nov., endophytic bacteria isolated from sugarcane.</title>
        <authorList>
            <person name="Pitiwittayakul N."/>
            <person name="Yukphan P."/>
            <person name="Charoenyingcharoen P."/>
            <person name="Tanasupawat S."/>
        </authorList>
    </citation>
    <scope>NUCLEOTIDE SEQUENCE [LARGE SCALE GENOMIC DNA]</scope>
    <source>
        <strain evidence="6 7">KSS8</strain>
    </source>
</reference>
<evidence type="ECO:0000313" key="6">
    <source>
        <dbReference type="EMBL" id="MCQ8280102.1"/>
    </source>
</evidence>
<keyword evidence="2" id="KW-0479">Metal-binding</keyword>
<dbReference type="Gene3D" id="3.40.630.10">
    <property type="entry name" value="Zn peptidases"/>
    <property type="match status" value="2"/>
</dbReference>
<feature type="domain" description="Peptidase M20 dimerisation" evidence="5">
    <location>
        <begin position="203"/>
        <end position="313"/>
    </location>
</feature>
<evidence type="ECO:0000256" key="1">
    <source>
        <dbReference type="ARBA" id="ARBA00001947"/>
    </source>
</evidence>
<comment type="cofactor">
    <cofactor evidence="1">
        <name>Zn(2+)</name>
        <dbReference type="ChEBI" id="CHEBI:29105"/>
    </cofactor>
</comment>
<dbReference type="Gene3D" id="3.30.70.360">
    <property type="match status" value="1"/>
</dbReference>
<evidence type="ECO:0000313" key="7">
    <source>
        <dbReference type="Proteomes" id="UP001524587"/>
    </source>
</evidence>
<name>A0ABT1WB45_9PROT</name>
<evidence type="ECO:0000256" key="4">
    <source>
        <dbReference type="ARBA" id="ARBA00022833"/>
    </source>
</evidence>
<dbReference type="InterPro" id="IPR036264">
    <property type="entry name" value="Bact_exopeptidase_dim_dom"/>
</dbReference>
<dbReference type="Pfam" id="PF01546">
    <property type="entry name" value="Peptidase_M20"/>
    <property type="match status" value="1"/>
</dbReference>
<evidence type="ECO:0000256" key="3">
    <source>
        <dbReference type="ARBA" id="ARBA00022801"/>
    </source>
</evidence>
<gene>
    <name evidence="6" type="ORF">NFI95_16795</name>
</gene>